<feature type="domain" description="Amino acid transporter transmembrane" evidence="14">
    <location>
        <begin position="14"/>
        <end position="123"/>
    </location>
</feature>
<keyword evidence="11" id="KW-0927">Auxin signaling pathway</keyword>
<evidence type="ECO:0000256" key="8">
    <source>
        <dbReference type="ARBA" id="ARBA00022970"/>
    </source>
</evidence>
<evidence type="ECO:0000256" key="9">
    <source>
        <dbReference type="ARBA" id="ARBA00022989"/>
    </source>
</evidence>
<proteinExistence type="inferred from homology"/>
<evidence type="ECO:0000256" key="1">
    <source>
        <dbReference type="ARBA" id="ARBA00004127"/>
    </source>
</evidence>
<evidence type="ECO:0000256" key="3">
    <source>
        <dbReference type="ARBA" id="ARBA00005590"/>
    </source>
</evidence>
<evidence type="ECO:0000256" key="4">
    <source>
        <dbReference type="ARBA" id="ARBA00022448"/>
    </source>
</evidence>
<keyword evidence="9 13" id="KW-1133">Transmembrane helix</keyword>
<dbReference type="Proteomes" id="UP000501690">
    <property type="component" value="Linkage Group LG7"/>
</dbReference>
<dbReference type="EMBL" id="CP039351">
    <property type="protein sequence ID" value="QCE01878.1"/>
    <property type="molecule type" value="Genomic_DNA"/>
</dbReference>
<comment type="subcellular location">
    <subcellularLocation>
        <location evidence="2">Cell membrane</location>
    </subcellularLocation>
    <subcellularLocation>
        <location evidence="1">Endomembrane system</location>
        <topology evidence="1">Multi-pass membrane protein</topology>
    </subcellularLocation>
</comment>
<protein>
    <submittedName>
        <fullName evidence="15">Amino acid transporter</fullName>
    </submittedName>
</protein>
<gene>
    <name evidence="15" type="ORF">DEO72_LG7g3178</name>
</gene>
<name>A0A4D6MLJ9_VIGUN</name>
<evidence type="ECO:0000256" key="13">
    <source>
        <dbReference type="SAM" id="Phobius"/>
    </source>
</evidence>
<dbReference type="GO" id="GO:0009734">
    <property type="term" value="P:auxin-activated signaling pathway"/>
    <property type="evidence" value="ECO:0007669"/>
    <property type="project" value="UniProtKB-KW"/>
</dbReference>
<accession>A0A4D6MLJ9</accession>
<evidence type="ECO:0000256" key="12">
    <source>
        <dbReference type="ARBA" id="ARBA00045588"/>
    </source>
</evidence>
<keyword evidence="8" id="KW-0029">Amino-acid transport</keyword>
<evidence type="ECO:0000256" key="5">
    <source>
        <dbReference type="ARBA" id="ARBA00022475"/>
    </source>
</evidence>
<sequence>MIEEKEKIVYVHEGNLQKAVAHIITGVIGAGVLSLAWSVAQLGWIGGPFIILVFAGTTFVSSNLLSDCYTFSHPQHGNIRCSSLIDAVHFYQGETKKTVCGVLLYASLYGTTTAYIITSATSIRMEINI</sequence>
<keyword evidence="10 13" id="KW-0472">Membrane</keyword>
<dbReference type="GO" id="GO:0012505">
    <property type="term" value="C:endomembrane system"/>
    <property type="evidence" value="ECO:0007669"/>
    <property type="project" value="UniProtKB-SubCell"/>
</dbReference>
<keyword evidence="6 13" id="KW-0812">Transmembrane</keyword>
<dbReference type="GO" id="GO:0006865">
    <property type="term" value="P:amino acid transport"/>
    <property type="evidence" value="ECO:0007669"/>
    <property type="project" value="UniProtKB-KW"/>
</dbReference>
<dbReference type="AlphaFoldDB" id="A0A4D6MLJ9"/>
<keyword evidence="16" id="KW-1185">Reference proteome</keyword>
<comment type="similarity">
    <text evidence="3">Belongs to the amino acid/polyamine transporter 2 family. Amino acid/auxin permease (AAAP) (TC 2.A.18.1) subfamily.</text>
</comment>
<keyword evidence="7" id="KW-0769">Symport</keyword>
<dbReference type="GO" id="GO:0015293">
    <property type="term" value="F:symporter activity"/>
    <property type="evidence" value="ECO:0007669"/>
    <property type="project" value="UniProtKB-KW"/>
</dbReference>
<dbReference type="PANTHER" id="PTHR48017">
    <property type="entry name" value="OS05G0424000 PROTEIN-RELATED"/>
    <property type="match status" value="1"/>
</dbReference>
<evidence type="ECO:0000313" key="15">
    <source>
        <dbReference type="EMBL" id="QCE01878.1"/>
    </source>
</evidence>
<feature type="transmembrane region" description="Helical" evidence="13">
    <location>
        <begin position="45"/>
        <end position="65"/>
    </location>
</feature>
<evidence type="ECO:0000256" key="11">
    <source>
        <dbReference type="ARBA" id="ARBA00023294"/>
    </source>
</evidence>
<evidence type="ECO:0000256" key="2">
    <source>
        <dbReference type="ARBA" id="ARBA00004236"/>
    </source>
</evidence>
<keyword evidence="4" id="KW-0813">Transport</keyword>
<evidence type="ECO:0000313" key="16">
    <source>
        <dbReference type="Proteomes" id="UP000501690"/>
    </source>
</evidence>
<dbReference type="InterPro" id="IPR013057">
    <property type="entry name" value="AA_transpt_TM"/>
</dbReference>
<feature type="transmembrane region" description="Helical" evidence="13">
    <location>
        <begin position="20"/>
        <end position="39"/>
    </location>
</feature>
<keyword evidence="5" id="KW-1003">Cell membrane</keyword>
<evidence type="ECO:0000256" key="6">
    <source>
        <dbReference type="ARBA" id="ARBA00022692"/>
    </source>
</evidence>
<evidence type="ECO:0000256" key="10">
    <source>
        <dbReference type="ARBA" id="ARBA00023136"/>
    </source>
</evidence>
<evidence type="ECO:0000256" key="7">
    <source>
        <dbReference type="ARBA" id="ARBA00022847"/>
    </source>
</evidence>
<dbReference type="GO" id="GO:0005886">
    <property type="term" value="C:plasma membrane"/>
    <property type="evidence" value="ECO:0007669"/>
    <property type="project" value="UniProtKB-SubCell"/>
</dbReference>
<dbReference type="Pfam" id="PF01490">
    <property type="entry name" value="Aa_trans"/>
    <property type="match status" value="1"/>
</dbReference>
<comment type="function">
    <text evidence="12">Carrier protein involved in proton-driven auxin influx. Mediates the formation of auxin gradient from developing leaves (site of auxin biosynthesis) to tips by contributing to the loading of auxin in vascular tissues and facilitating acropetal (base to tip) auxin transport within inner tissues of the root apex, and basipetal (tip to base) auxin transport within outer tissues of the root apex. May be involved in lateral roots and nodules formation.</text>
</comment>
<organism evidence="15 16">
    <name type="scientific">Vigna unguiculata</name>
    <name type="common">Cowpea</name>
    <dbReference type="NCBI Taxonomy" id="3917"/>
    <lineage>
        <taxon>Eukaryota</taxon>
        <taxon>Viridiplantae</taxon>
        <taxon>Streptophyta</taxon>
        <taxon>Embryophyta</taxon>
        <taxon>Tracheophyta</taxon>
        <taxon>Spermatophyta</taxon>
        <taxon>Magnoliopsida</taxon>
        <taxon>eudicotyledons</taxon>
        <taxon>Gunneridae</taxon>
        <taxon>Pentapetalae</taxon>
        <taxon>rosids</taxon>
        <taxon>fabids</taxon>
        <taxon>Fabales</taxon>
        <taxon>Fabaceae</taxon>
        <taxon>Papilionoideae</taxon>
        <taxon>50 kb inversion clade</taxon>
        <taxon>NPAAA clade</taxon>
        <taxon>indigoferoid/millettioid clade</taxon>
        <taxon>Phaseoleae</taxon>
        <taxon>Vigna</taxon>
    </lineage>
</organism>
<reference evidence="15 16" key="1">
    <citation type="submission" date="2019-04" db="EMBL/GenBank/DDBJ databases">
        <title>An improved genome assembly and genetic linkage map for asparagus bean, Vigna unguiculata ssp. sesquipedialis.</title>
        <authorList>
            <person name="Xia Q."/>
            <person name="Zhang R."/>
            <person name="Dong Y."/>
        </authorList>
    </citation>
    <scope>NUCLEOTIDE SEQUENCE [LARGE SCALE GENOMIC DNA]</scope>
    <source>
        <tissue evidence="15">Leaf</tissue>
    </source>
</reference>
<evidence type="ECO:0000259" key="14">
    <source>
        <dbReference type="Pfam" id="PF01490"/>
    </source>
</evidence>